<evidence type="ECO:0000313" key="10">
    <source>
        <dbReference type="EMBL" id="CAF1988457.1"/>
    </source>
</evidence>
<evidence type="ECO:0000256" key="6">
    <source>
        <dbReference type="ARBA" id="ARBA00023242"/>
    </source>
</evidence>
<dbReference type="Pfam" id="PF02362">
    <property type="entry name" value="B3"/>
    <property type="match status" value="1"/>
</dbReference>
<organism evidence="10">
    <name type="scientific">Brassica napus</name>
    <name type="common">Rape</name>
    <dbReference type="NCBI Taxonomy" id="3708"/>
    <lineage>
        <taxon>Eukaryota</taxon>
        <taxon>Viridiplantae</taxon>
        <taxon>Streptophyta</taxon>
        <taxon>Embryophyta</taxon>
        <taxon>Tracheophyta</taxon>
        <taxon>Spermatophyta</taxon>
        <taxon>Magnoliopsida</taxon>
        <taxon>eudicotyledons</taxon>
        <taxon>Gunneridae</taxon>
        <taxon>Pentapetalae</taxon>
        <taxon>rosids</taxon>
        <taxon>malvids</taxon>
        <taxon>Brassicales</taxon>
        <taxon>Brassicaceae</taxon>
        <taxon>Brassiceae</taxon>
        <taxon>Brassica</taxon>
    </lineage>
</organism>
<dbReference type="InterPro" id="IPR003340">
    <property type="entry name" value="B3_DNA-bd"/>
</dbReference>
<gene>
    <name evidence="10" type="ORF">DARMORV10_C07P26610.1</name>
</gene>
<accession>A0A816MSY4</accession>
<name>A0A816MSY4_BRANA</name>
<keyword evidence="4 8" id="KW-0238">DNA-binding</keyword>
<comment type="subcellular location">
    <subcellularLocation>
        <location evidence="1 8">Nucleus</location>
    </subcellularLocation>
</comment>
<evidence type="ECO:0000256" key="3">
    <source>
        <dbReference type="ARBA" id="ARBA00023015"/>
    </source>
</evidence>
<keyword evidence="7 8" id="KW-0927">Auxin signaling pathway</keyword>
<evidence type="ECO:0000256" key="4">
    <source>
        <dbReference type="ARBA" id="ARBA00023125"/>
    </source>
</evidence>
<comment type="similarity">
    <text evidence="2 8">Belongs to the ARF family.</text>
</comment>
<keyword evidence="5 8" id="KW-0804">Transcription</keyword>
<dbReference type="SUPFAM" id="SSF101936">
    <property type="entry name" value="DNA-binding pseudobarrel domain"/>
    <property type="match status" value="1"/>
</dbReference>
<sequence length="370" mass="43038">MDLSNITCNACFVRIFGFEFVFQLIKNIICNYILSTDESNNYMYCQLCKLCAGPLFDPPKVGEEIYYFPQGHIEHAIFYFQTYYILSLIYMDDELCQLKPNFDIPSKIRCNVFSIKLKLYLLTVNETTTDEIYAEISLLPDISEVEIPTPKPENNIQNINYFTKVLSASDTSKKGSFVLNKRHAIECLPLLDTSKLTPSQEVIAKDMHGHEWKFKHTLRGTPQRHLFTSGWNDFSKRKDLDVGDSFVFLRGENGESRVGIRKAAIHQQHNKPSSLISKQSMHHGIVATPLNAVKRKCMFVVFYKPRSSQFLVNFDKFIDGVNKKFSIGSRFLMKFEGRDFNEIRYYGTIVRVRDFSTHWKDSEWRSLEVR</sequence>
<keyword evidence="3 8" id="KW-0805">Transcription regulation</keyword>
<dbReference type="CDD" id="cd10017">
    <property type="entry name" value="B3_DNA"/>
    <property type="match status" value="1"/>
</dbReference>
<evidence type="ECO:0000256" key="2">
    <source>
        <dbReference type="ARBA" id="ARBA00007853"/>
    </source>
</evidence>
<dbReference type="InterPro" id="IPR015300">
    <property type="entry name" value="DNA-bd_pseudobarrel_sf"/>
</dbReference>
<dbReference type="Gene3D" id="2.40.330.10">
    <property type="entry name" value="DNA-binding pseudobarrel domain"/>
    <property type="match status" value="1"/>
</dbReference>
<comment type="function">
    <text evidence="8">Auxin response factors (ARFs) are transcriptional factors that bind specifically to the DNA sequence 5'-TGTCTC-3' found in the auxin-responsive promoter elements (AuxREs).</text>
</comment>
<dbReference type="Gene3D" id="2.30.30.1040">
    <property type="match status" value="1"/>
</dbReference>
<reference evidence="10" key="1">
    <citation type="submission" date="2021-01" db="EMBL/GenBank/DDBJ databases">
        <authorList>
            <consortium name="Genoscope - CEA"/>
            <person name="William W."/>
        </authorList>
    </citation>
    <scope>NUCLEOTIDE SEQUENCE</scope>
</reference>
<dbReference type="InterPro" id="IPR044835">
    <property type="entry name" value="ARF_plant"/>
</dbReference>
<protein>
    <recommendedName>
        <fullName evidence="8">Auxin response factor</fullName>
    </recommendedName>
</protein>
<dbReference type="GO" id="GO:0006355">
    <property type="term" value="P:regulation of DNA-templated transcription"/>
    <property type="evidence" value="ECO:0007669"/>
    <property type="project" value="InterPro"/>
</dbReference>
<dbReference type="GO" id="GO:0005634">
    <property type="term" value="C:nucleus"/>
    <property type="evidence" value="ECO:0007669"/>
    <property type="project" value="UniProtKB-SubCell"/>
</dbReference>
<dbReference type="PROSITE" id="PS50863">
    <property type="entry name" value="B3"/>
    <property type="match status" value="1"/>
</dbReference>
<dbReference type="Proteomes" id="UP001295469">
    <property type="component" value="Chromosome C07"/>
</dbReference>
<evidence type="ECO:0000256" key="5">
    <source>
        <dbReference type="ARBA" id="ARBA00023163"/>
    </source>
</evidence>
<dbReference type="InterPro" id="IPR010525">
    <property type="entry name" value="ARF_dom"/>
</dbReference>
<dbReference type="EMBL" id="HG994371">
    <property type="protein sequence ID" value="CAF1988457.1"/>
    <property type="molecule type" value="Genomic_DNA"/>
</dbReference>
<dbReference type="SMART" id="SM01019">
    <property type="entry name" value="B3"/>
    <property type="match status" value="1"/>
</dbReference>
<dbReference type="GO" id="GO:0003677">
    <property type="term" value="F:DNA binding"/>
    <property type="evidence" value="ECO:0007669"/>
    <property type="project" value="UniProtKB-KW"/>
</dbReference>
<dbReference type="PANTHER" id="PTHR31384:SF189">
    <property type="entry name" value="AUXIN RESPONSE FACTOR"/>
    <property type="match status" value="1"/>
</dbReference>
<feature type="non-terminal residue" evidence="10">
    <location>
        <position position="370"/>
    </location>
</feature>
<evidence type="ECO:0000259" key="9">
    <source>
        <dbReference type="PROSITE" id="PS50863"/>
    </source>
</evidence>
<evidence type="ECO:0000256" key="8">
    <source>
        <dbReference type="RuleBase" id="RU004561"/>
    </source>
</evidence>
<proteinExistence type="inferred from homology"/>
<keyword evidence="6 8" id="KW-0539">Nucleus</keyword>
<comment type="subunit">
    <text evidence="8">Homodimers and heterodimers.</text>
</comment>
<dbReference type="Pfam" id="PF06507">
    <property type="entry name" value="ARF_AD"/>
    <property type="match status" value="1"/>
</dbReference>
<dbReference type="PANTHER" id="PTHR31384">
    <property type="entry name" value="AUXIN RESPONSE FACTOR 4-RELATED"/>
    <property type="match status" value="1"/>
</dbReference>
<evidence type="ECO:0000256" key="7">
    <source>
        <dbReference type="ARBA" id="ARBA00023294"/>
    </source>
</evidence>
<dbReference type="GO" id="GO:0009734">
    <property type="term" value="P:auxin-activated signaling pathway"/>
    <property type="evidence" value="ECO:0007669"/>
    <property type="project" value="UniProtKB-KW"/>
</dbReference>
<feature type="domain" description="TF-B3" evidence="9">
    <location>
        <begin position="162"/>
        <end position="264"/>
    </location>
</feature>
<dbReference type="AlphaFoldDB" id="A0A816MSY4"/>
<evidence type="ECO:0000256" key="1">
    <source>
        <dbReference type="ARBA" id="ARBA00004123"/>
    </source>
</evidence>